<dbReference type="RefSeq" id="WP_114096134.1">
    <property type="nucleotide sequence ID" value="NZ_JPWI01000001.1"/>
</dbReference>
<proteinExistence type="predicted"/>
<evidence type="ECO:0000313" key="1">
    <source>
        <dbReference type="EMBL" id="RCK48827.1"/>
    </source>
</evidence>
<comment type="caution">
    <text evidence="1">The sequence shown here is derived from an EMBL/GenBank/DDBJ whole genome shotgun (WGS) entry which is preliminary data.</text>
</comment>
<dbReference type="PANTHER" id="PTHR38075:SF1">
    <property type="entry name" value="DUF4139 DOMAIN-CONTAINING PROTEIN"/>
    <property type="match status" value="1"/>
</dbReference>
<reference evidence="1 2" key="1">
    <citation type="submission" date="2014-07" db="EMBL/GenBank/DDBJ databases">
        <title>Draft genome sequence of Thalassospira profundimaris PR54-5.</title>
        <authorList>
            <person name="Lai Q."/>
            <person name="Shao Z."/>
        </authorList>
    </citation>
    <scope>NUCLEOTIDE SEQUENCE [LARGE SCALE GENOMIC DNA]</scope>
    <source>
        <strain evidence="1 2">PR54-5</strain>
    </source>
</reference>
<dbReference type="EMBL" id="JPWI01000001">
    <property type="protein sequence ID" value="RCK48827.1"/>
    <property type="molecule type" value="Genomic_DNA"/>
</dbReference>
<dbReference type="AlphaFoldDB" id="A0A367X5H7"/>
<accession>A0A367X5H7</accession>
<organism evidence="1 2">
    <name type="scientific">Thalassospira profundimaris</name>
    <dbReference type="NCBI Taxonomy" id="502049"/>
    <lineage>
        <taxon>Bacteria</taxon>
        <taxon>Pseudomonadati</taxon>
        <taxon>Pseudomonadota</taxon>
        <taxon>Alphaproteobacteria</taxon>
        <taxon>Rhodospirillales</taxon>
        <taxon>Thalassospiraceae</taxon>
        <taxon>Thalassospira</taxon>
    </lineage>
</organism>
<gene>
    <name evidence="1" type="ORF">TH30_00360</name>
</gene>
<protein>
    <submittedName>
        <fullName evidence="1">Uncharacterized protein</fullName>
    </submittedName>
</protein>
<dbReference type="PANTHER" id="PTHR38075">
    <property type="entry name" value="DUF4139 DOMAIN-CONTAINING PROTEIN"/>
    <property type="match status" value="1"/>
</dbReference>
<dbReference type="Proteomes" id="UP000252255">
    <property type="component" value="Unassembled WGS sequence"/>
</dbReference>
<evidence type="ECO:0000313" key="2">
    <source>
        <dbReference type="Proteomes" id="UP000252255"/>
    </source>
</evidence>
<name>A0A367X5H7_9PROT</name>
<dbReference type="OrthoDB" id="9808067at2"/>
<sequence length="494" mass="53394">MAGTLRNRFALAAMLGTAVFFGQDLEAAKAQDTVEERDNLGPAIPLSTDARTKLQLTVYPGNLSLVAEQRKAAIPEGQSSLHISGLPSTLIDDSFLLGTAKDSDLVWTSLRNRGNGYNAFDSLLRDHIGKTVTIRRGDDDLIEGKLVALTHLALVQTDAGIEQVPVDQIILSDLPEGFTLDPAIEADIATTAPLDHVSMAYLLGGIGWNTSYIAAYDSQTNQLKLSAIARVTNNSGTGIKDAQLRLVAGDLNQVGSAPMAKGARTEMMMSAMADSAPAASAPDRETFENLHVYGPFNDLSMKDGDTVILPLIDAQVLPVERRSIFQSSSNPYGMGQSSQTDFIRPELELKITNDGGADEKSPWPAGIMRIFAKTPSGDTGFLGENYVSLTPVGRDAIIPVGQASELSGTREVTSFSRKARPNLPDEVHADLNWTVRNTSTRDEVITIRENVPSDWKVTSESHKHDRPEPGLITWEIKVPANSDIKLSWSVESSR</sequence>